<evidence type="ECO:0000313" key="5">
    <source>
        <dbReference type="Proteomes" id="UP000281741"/>
    </source>
</evidence>
<evidence type="ECO:0000313" key="3">
    <source>
        <dbReference type="EMBL" id="AZA96851.1"/>
    </source>
</evidence>
<dbReference type="InterPro" id="IPR038314">
    <property type="entry name" value="T6SS_sf"/>
</dbReference>
<feature type="chain" id="PRO_5041960603" description="Lipoprotein" evidence="1">
    <location>
        <begin position="22"/>
        <end position="159"/>
    </location>
</feature>
<feature type="signal peptide" evidence="1">
    <location>
        <begin position="1"/>
        <end position="21"/>
    </location>
</feature>
<dbReference type="EMBL" id="CP033915">
    <property type="protein sequence ID" value="AZA88290.1"/>
    <property type="molecule type" value="Genomic_DNA"/>
</dbReference>
<gene>
    <name evidence="2" type="ORF">EG349_16680</name>
    <name evidence="3" type="ORF">EG353_15470</name>
</gene>
<keyword evidence="5" id="KW-1185">Reference proteome</keyword>
<dbReference type="EMBL" id="CP033912">
    <property type="protein sequence ID" value="AZA96851.1"/>
    <property type="molecule type" value="Genomic_DNA"/>
</dbReference>
<dbReference type="PROSITE" id="PS51257">
    <property type="entry name" value="PROKAR_LIPOPROTEIN"/>
    <property type="match status" value="1"/>
</dbReference>
<reference evidence="4 5" key="1">
    <citation type="submission" date="2018-11" db="EMBL/GenBank/DDBJ databases">
        <title>Proposal to divide the Flavobacteriaceae and reorganize its genera based on Amino Acid Identity values calculated from whole genome sequences.</title>
        <authorList>
            <person name="Nicholson A.C."/>
            <person name="Gulvik C.A."/>
            <person name="Whitney A.M."/>
            <person name="Humrighouse B.W."/>
            <person name="Bell M."/>
            <person name="Holmes B."/>
            <person name="Steigerwalt A.G."/>
            <person name="Villarma A."/>
            <person name="Sheth M."/>
            <person name="Batra D."/>
            <person name="Pryor J."/>
            <person name="Bernardet J.-F."/>
            <person name="Hugo C."/>
            <person name="Kampfer P."/>
            <person name="Newman J."/>
            <person name="McQuiston J.R."/>
        </authorList>
    </citation>
    <scope>NUCLEOTIDE SEQUENCE [LARGE SCALE GENOMIC DNA]</scope>
    <source>
        <strain evidence="2 4">G0207</strain>
        <strain evidence="3 5">H5143</strain>
    </source>
</reference>
<dbReference type="AlphaFoldDB" id="A0AAD0YF60"/>
<dbReference type="Proteomes" id="UP000274073">
    <property type="component" value="Chromosome"/>
</dbReference>
<protein>
    <recommendedName>
        <fullName evidence="6">Lipoprotein</fullName>
    </recommendedName>
</protein>
<evidence type="ECO:0000256" key="1">
    <source>
        <dbReference type="SAM" id="SignalP"/>
    </source>
</evidence>
<evidence type="ECO:0000313" key="2">
    <source>
        <dbReference type="EMBL" id="AZA88290.1"/>
    </source>
</evidence>
<dbReference type="Gene3D" id="1.20.120.1620">
    <property type="match status" value="1"/>
</dbReference>
<name>A0AAD0YF60_9FLAO</name>
<keyword evidence="1" id="KW-0732">Signal</keyword>
<dbReference type="RefSeq" id="WP_123855167.1">
    <property type="nucleotide sequence ID" value="NZ_CP033912.1"/>
</dbReference>
<dbReference type="Proteomes" id="UP000281741">
    <property type="component" value="Chromosome"/>
</dbReference>
<sequence length="159" mass="19116">MKKIKIFIPALLFLFILSCSANERPQFQYRSDRTKKNNDRYFYSKRFRDNIFYKCLKYGYGDSLNFKIGKLMAEKDLFSPYDEPFMPQEESMQDSLAKRIISNMPTPYIHLEDEKIEGKNFIISSCLSYYESNELNTIIKKLYKQKVKEDKKLWGKDYK</sequence>
<organism evidence="2 4">
    <name type="scientific">Chryseobacterium shandongense</name>
    <dbReference type="NCBI Taxonomy" id="1493872"/>
    <lineage>
        <taxon>Bacteria</taxon>
        <taxon>Pseudomonadati</taxon>
        <taxon>Bacteroidota</taxon>
        <taxon>Flavobacteriia</taxon>
        <taxon>Flavobacteriales</taxon>
        <taxon>Weeksellaceae</taxon>
        <taxon>Chryseobacterium group</taxon>
        <taxon>Chryseobacterium</taxon>
    </lineage>
</organism>
<proteinExistence type="predicted"/>
<evidence type="ECO:0008006" key="6">
    <source>
        <dbReference type="Google" id="ProtNLM"/>
    </source>
</evidence>
<accession>A0AAD0YF60</accession>
<evidence type="ECO:0000313" key="4">
    <source>
        <dbReference type="Proteomes" id="UP000274073"/>
    </source>
</evidence>